<dbReference type="InterPro" id="IPR036273">
    <property type="entry name" value="CRAL/TRIO_N_dom_sf"/>
</dbReference>
<dbReference type="Pfam" id="PF00650">
    <property type="entry name" value="CRAL_TRIO"/>
    <property type="match status" value="1"/>
</dbReference>
<dbReference type="PROSITE" id="PS50191">
    <property type="entry name" value="CRAL_TRIO"/>
    <property type="match status" value="1"/>
</dbReference>
<dbReference type="PANTHER" id="PTHR10174">
    <property type="entry name" value="ALPHA-TOCOPHEROL TRANSFER PROTEIN-RELATED"/>
    <property type="match status" value="1"/>
</dbReference>
<organism evidence="2 3">
    <name type="scientific">Pyrocoelia pectoralis</name>
    <dbReference type="NCBI Taxonomy" id="417401"/>
    <lineage>
        <taxon>Eukaryota</taxon>
        <taxon>Metazoa</taxon>
        <taxon>Ecdysozoa</taxon>
        <taxon>Arthropoda</taxon>
        <taxon>Hexapoda</taxon>
        <taxon>Insecta</taxon>
        <taxon>Pterygota</taxon>
        <taxon>Neoptera</taxon>
        <taxon>Endopterygota</taxon>
        <taxon>Coleoptera</taxon>
        <taxon>Polyphaga</taxon>
        <taxon>Elateriformia</taxon>
        <taxon>Elateroidea</taxon>
        <taxon>Lampyridae</taxon>
        <taxon>Lampyrinae</taxon>
        <taxon>Pyrocoelia</taxon>
    </lineage>
</organism>
<dbReference type="SUPFAM" id="SSF46938">
    <property type="entry name" value="CRAL/TRIO N-terminal domain"/>
    <property type="match status" value="1"/>
</dbReference>
<reference evidence="2 3" key="1">
    <citation type="journal article" date="2024" name="Insects">
        <title>An Improved Chromosome-Level Genome Assembly of the Firefly Pyrocoelia pectoralis.</title>
        <authorList>
            <person name="Fu X."/>
            <person name="Meyer-Rochow V.B."/>
            <person name="Ballantyne L."/>
            <person name="Zhu X."/>
        </authorList>
    </citation>
    <scope>NUCLEOTIDE SEQUENCE [LARGE SCALE GENOMIC DNA]</scope>
    <source>
        <strain evidence="2">XCY_ONT2</strain>
    </source>
</reference>
<dbReference type="Proteomes" id="UP001329430">
    <property type="component" value="Chromosome 3"/>
</dbReference>
<dbReference type="AlphaFoldDB" id="A0AAN7VEB6"/>
<comment type="caution">
    <text evidence="2">The sequence shown here is derived from an EMBL/GenBank/DDBJ whole genome shotgun (WGS) entry which is preliminary data.</text>
</comment>
<proteinExistence type="predicted"/>
<protein>
    <recommendedName>
        <fullName evidence="1">CRAL-TRIO domain-containing protein</fullName>
    </recommendedName>
</protein>
<dbReference type="CDD" id="cd00170">
    <property type="entry name" value="SEC14"/>
    <property type="match status" value="1"/>
</dbReference>
<feature type="domain" description="CRAL-TRIO" evidence="1">
    <location>
        <begin position="90"/>
        <end position="257"/>
    </location>
</feature>
<sequence length="325" mass="37789">MAIRKLSPALQAIAEKELNETPERIKDDLMYIREWLRKQPHLKVRTDDQTLITFLRGCKFSLQRTQEKLDYYYTAKTILTEFYSNRDPYDPDIQEVLKLGPILPLPNTASASSPRIMLLNFAALNPDKVSYISFLKVLFMIWDILFQEDDHFVVAGVEMWSEVKNASMRYAIQLTPTVIKKTNAVMEKGYPLRMKKHHCTHCPPIAVGVFNLSKSFVSDKLSKRIFLYSENDMDKFYQQVPKYLQPKDFGGENGSLKELTGTDMFIAMIIISSHFSEFWKQKVESYRNWFLEDAKYGTREELRVGISKTPANMFGVEGTFRQLVD</sequence>
<dbReference type="Gene3D" id="1.20.5.1200">
    <property type="entry name" value="Alpha-tocopherol transfer"/>
    <property type="match status" value="1"/>
</dbReference>
<dbReference type="GO" id="GO:1902936">
    <property type="term" value="F:phosphatidylinositol bisphosphate binding"/>
    <property type="evidence" value="ECO:0007669"/>
    <property type="project" value="TreeGrafter"/>
</dbReference>
<evidence type="ECO:0000259" key="1">
    <source>
        <dbReference type="PROSITE" id="PS50191"/>
    </source>
</evidence>
<dbReference type="Gene3D" id="3.40.525.10">
    <property type="entry name" value="CRAL-TRIO lipid binding domain"/>
    <property type="match status" value="1"/>
</dbReference>
<dbReference type="PANTHER" id="PTHR10174:SF216">
    <property type="entry name" value="CRAL-TRIO DOMAIN-CONTAINING PROTEIN-RELATED"/>
    <property type="match status" value="1"/>
</dbReference>
<evidence type="ECO:0000313" key="2">
    <source>
        <dbReference type="EMBL" id="KAK5646167.1"/>
    </source>
</evidence>
<gene>
    <name evidence="2" type="ORF">RI129_004631</name>
</gene>
<dbReference type="EMBL" id="JAVRBK010000003">
    <property type="protein sequence ID" value="KAK5646167.1"/>
    <property type="molecule type" value="Genomic_DNA"/>
</dbReference>
<name>A0AAN7VEB6_9COLE</name>
<dbReference type="InterPro" id="IPR001251">
    <property type="entry name" value="CRAL-TRIO_dom"/>
</dbReference>
<dbReference type="SUPFAM" id="SSF52087">
    <property type="entry name" value="CRAL/TRIO domain"/>
    <property type="match status" value="1"/>
</dbReference>
<evidence type="ECO:0000313" key="3">
    <source>
        <dbReference type="Proteomes" id="UP001329430"/>
    </source>
</evidence>
<dbReference type="PRINTS" id="PR00180">
    <property type="entry name" value="CRETINALDHBP"/>
</dbReference>
<keyword evidence="3" id="KW-1185">Reference proteome</keyword>
<dbReference type="InterPro" id="IPR036865">
    <property type="entry name" value="CRAL-TRIO_dom_sf"/>
</dbReference>
<dbReference type="Gene3D" id="1.10.8.20">
    <property type="entry name" value="N-terminal domain of phosphatidylinositol transfer protein sec14p"/>
    <property type="match status" value="1"/>
</dbReference>
<accession>A0AAN7VEB6</accession>
<dbReference type="GO" id="GO:0016020">
    <property type="term" value="C:membrane"/>
    <property type="evidence" value="ECO:0007669"/>
    <property type="project" value="TreeGrafter"/>
</dbReference>